<sequence>MIVTDVEAWDTLDFSGFGLSQTQVLAALAQDGEDVVFTAGVETIVFKDTVLAGITQDMILV</sequence>
<protein>
    <submittedName>
        <fullName evidence="1">Uncharacterized protein</fullName>
    </submittedName>
</protein>
<dbReference type="EMBL" id="FXYF01000022">
    <property type="protein sequence ID" value="SMX50454.1"/>
    <property type="molecule type" value="Genomic_DNA"/>
</dbReference>
<evidence type="ECO:0000313" key="2">
    <source>
        <dbReference type="Proteomes" id="UP000207598"/>
    </source>
</evidence>
<dbReference type="AlphaFoldDB" id="A0A238L5T0"/>
<name>A0A238L5T0_9RHOB</name>
<proteinExistence type="predicted"/>
<dbReference type="Proteomes" id="UP000207598">
    <property type="component" value="Unassembled WGS sequence"/>
</dbReference>
<keyword evidence="2" id="KW-1185">Reference proteome</keyword>
<organism evidence="1 2">
    <name type="scientific">Maliponia aquimaris</name>
    <dbReference type="NCBI Taxonomy" id="1673631"/>
    <lineage>
        <taxon>Bacteria</taxon>
        <taxon>Pseudomonadati</taxon>
        <taxon>Pseudomonadota</taxon>
        <taxon>Alphaproteobacteria</taxon>
        <taxon>Rhodobacterales</taxon>
        <taxon>Paracoccaceae</taxon>
        <taxon>Maliponia</taxon>
    </lineage>
</organism>
<reference evidence="1 2" key="1">
    <citation type="submission" date="2017-05" db="EMBL/GenBank/DDBJ databases">
        <authorList>
            <person name="Song R."/>
            <person name="Chenine A.L."/>
            <person name="Ruprecht R.M."/>
        </authorList>
    </citation>
    <scope>NUCLEOTIDE SEQUENCE [LARGE SCALE GENOMIC DNA]</scope>
    <source>
        <strain evidence="1 2">CECT 8898</strain>
    </source>
</reference>
<evidence type="ECO:0000313" key="1">
    <source>
        <dbReference type="EMBL" id="SMX50454.1"/>
    </source>
</evidence>
<accession>A0A238L5T0</accession>
<gene>
    <name evidence="1" type="ORF">MAA8898_04795</name>
</gene>